<evidence type="ECO:0000256" key="4">
    <source>
        <dbReference type="ARBA" id="ARBA00022553"/>
    </source>
</evidence>
<evidence type="ECO:0000256" key="12">
    <source>
        <dbReference type="SAM" id="MobiDB-lite"/>
    </source>
</evidence>
<feature type="transmembrane region" description="Helical" evidence="13">
    <location>
        <begin position="641"/>
        <end position="664"/>
    </location>
</feature>
<feature type="transmembrane region" description="Helical" evidence="13">
    <location>
        <begin position="670"/>
        <end position="690"/>
    </location>
</feature>
<dbReference type="Gene3D" id="1.20.1250.20">
    <property type="entry name" value="MFS general substrate transporter like domains"/>
    <property type="match status" value="2"/>
</dbReference>
<evidence type="ECO:0000259" key="14">
    <source>
        <dbReference type="PROSITE" id="PS50850"/>
    </source>
</evidence>
<dbReference type="Pfam" id="PF23894">
    <property type="entry name" value="LD_SV2"/>
    <property type="match status" value="1"/>
</dbReference>
<comment type="caution">
    <text evidence="15">The sequence shown here is derived from an EMBL/GenBank/DDBJ whole genome shotgun (WGS) entry which is preliminary data.</text>
</comment>
<evidence type="ECO:0000256" key="2">
    <source>
        <dbReference type="ARBA" id="ARBA00008335"/>
    </source>
</evidence>
<evidence type="ECO:0000256" key="9">
    <source>
        <dbReference type="ARBA" id="ARBA00023136"/>
    </source>
</evidence>
<evidence type="ECO:0000256" key="13">
    <source>
        <dbReference type="SAM" id="Phobius"/>
    </source>
</evidence>
<organism evidence="15 16">
    <name type="scientific">Upupa epops</name>
    <name type="common">Eurasian hoopoe</name>
    <dbReference type="NCBI Taxonomy" id="57439"/>
    <lineage>
        <taxon>Eukaryota</taxon>
        <taxon>Metazoa</taxon>
        <taxon>Chordata</taxon>
        <taxon>Craniata</taxon>
        <taxon>Vertebrata</taxon>
        <taxon>Euteleostomi</taxon>
        <taxon>Archelosauria</taxon>
        <taxon>Archosauria</taxon>
        <taxon>Dinosauria</taxon>
        <taxon>Saurischia</taxon>
        <taxon>Theropoda</taxon>
        <taxon>Coelurosauria</taxon>
        <taxon>Aves</taxon>
        <taxon>Neognathae</taxon>
        <taxon>Neoaves</taxon>
        <taxon>Telluraves</taxon>
        <taxon>Coraciimorphae</taxon>
        <taxon>Bucerotiformes</taxon>
        <taxon>Upupidae</taxon>
        <taxon>Upupa</taxon>
    </lineage>
</organism>
<feature type="transmembrane region" description="Helical" evidence="13">
    <location>
        <begin position="582"/>
        <end position="602"/>
    </location>
</feature>
<proteinExistence type="inferred from homology"/>
<evidence type="ECO:0000256" key="5">
    <source>
        <dbReference type="ARBA" id="ARBA00022692"/>
    </source>
</evidence>
<feature type="non-terminal residue" evidence="15">
    <location>
        <position position="1"/>
    </location>
</feature>
<feature type="transmembrane region" description="Helical" evidence="13">
    <location>
        <begin position="216"/>
        <end position="240"/>
    </location>
</feature>
<keyword evidence="5 13" id="KW-0812">Transmembrane</keyword>
<dbReference type="PROSITE" id="PS50850">
    <property type="entry name" value="MFS"/>
    <property type="match status" value="1"/>
</dbReference>
<accession>A0A7K6AYG7</accession>
<dbReference type="PANTHER" id="PTHR23511">
    <property type="entry name" value="SYNAPTIC VESICLE GLYCOPROTEIN 2"/>
    <property type="match status" value="1"/>
</dbReference>
<reference evidence="15 16" key="1">
    <citation type="submission" date="2019-09" db="EMBL/GenBank/DDBJ databases">
        <title>Bird 10,000 Genomes (B10K) Project - Family phase.</title>
        <authorList>
            <person name="Zhang G."/>
        </authorList>
    </citation>
    <scope>NUCLEOTIDE SEQUENCE [LARGE SCALE GENOMIC DNA]</scope>
    <source>
        <strain evidence="15">B10K-DU-012-37</strain>
    </source>
</reference>
<feature type="transmembrane region" description="Helical" evidence="13">
    <location>
        <begin position="294"/>
        <end position="313"/>
    </location>
</feature>
<evidence type="ECO:0000313" key="16">
    <source>
        <dbReference type="Proteomes" id="UP000544127"/>
    </source>
</evidence>
<dbReference type="GO" id="GO:0030672">
    <property type="term" value="C:synaptic vesicle membrane"/>
    <property type="evidence" value="ECO:0007669"/>
    <property type="project" value="UniProtKB-SubCell"/>
</dbReference>
<dbReference type="Proteomes" id="UP000544127">
    <property type="component" value="Unassembled WGS sequence"/>
</dbReference>
<feature type="transmembrane region" description="Helical" evidence="13">
    <location>
        <begin position="125"/>
        <end position="148"/>
    </location>
</feature>
<dbReference type="PROSITE" id="PS00216">
    <property type="entry name" value="SUGAR_TRANSPORT_1"/>
    <property type="match status" value="1"/>
</dbReference>
<protein>
    <submittedName>
        <fullName evidence="15">SV2B protein</fullName>
    </submittedName>
</protein>
<dbReference type="GO" id="GO:0007268">
    <property type="term" value="P:chemical synaptic transmission"/>
    <property type="evidence" value="ECO:0007669"/>
    <property type="project" value="InterPro"/>
</dbReference>
<dbReference type="FunFam" id="2.160.20.80:FF:000001">
    <property type="entry name" value="Synaptic vesicle glycoprotein 2A"/>
    <property type="match status" value="1"/>
</dbReference>
<evidence type="ECO:0000256" key="6">
    <source>
        <dbReference type="ARBA" id="ARBA00022775"/>
    </source>
</evidence>
<feature type="compositionally biased region" description="Basic and acidic residues" evidence="12">
    <location>
        <begin position="36"/>
        <end position="46"/>
    </location>
</feature>
<feature type="region of interest" description="Disordered" evidence="12">
    <location>
        <begin position="1"/>
        <end position="88"/>
    </location>
</feature>
<dbReference type="GO" id="GO:0022857">
    <property type="term" value="F:transmembrane transporter activity"/>
    <property type="evidence" value="ECO:0007669"/>
    <property type="project" value="InterPro"/>
</dbReference>
<gene>
    <name evidence="15" type="primary">Sv2b</name>
    <name evidence="15" type="ORF">UPUEPO_R10619</name>
</gene>
<evidence type="ECO:0000256" key="7">
    <source>
        <dbReference type="ARBA" id="ARBA00022989"/>
    </source>
</evidence>
<evidence type="ECO:0000256" key="11">
    <source>
        <dbReference type="ARBA" id="ARBA00023329"/>
    </source>
</evidence>
<dbReference type="NCBIfam" id="TIGR01299">
    <property type="entry name" value="synapt_SV2"/>
    <property type="match status" value="1"/>
</dbReference>
<comment type="similarity">
    <text evidence="2">Belongs to the major facilitator superfamily.</text>
</comment>
<comment type="subcellular location">
    <subcellularLocation>
        <location evidence="1">Cytoplasmic vesicle</location>
        <location evidence="1">Secretory vesicle</location>
        <location evidence="1">Synaptic vesicle membrane</location>
        <topology evidence="1">Multi-pass membrane protein</topology>
    </subcellularLocation>
</comment>
<dbReference type="SUPFAM" id="SSF103473">
    <property type="entry name" value="MFS general substrate transporter"/>
    <property type="match status" value="2"/>
</dbReference>
<feature type="non-terminal residue" evidence="15">
    <location>
        <position position="699"/>
    </location>
</feature>
<feature type="transmembrane region" description="Helical" evidence="13">
    <location>
        <begin position="407"/>
        <end position="427"/>
    </location>
</feature>
<evidence type="ECO:0000313" key="15">
    <source>
        <dbReference type="EMBL" id="NWU95088.1"/>
    </source>
</evidence>
<dbReference type="InterPro" id="IPR055415">
    <property type="entry name" value="LD_SV2"/>
</dbReference>
<dbReference type="InterPro" id="IPR022308">
    <property type="entry name" value="SV2"/>
</dbReference>
<keyword evidence="7 13" id="KW-1133">Transmembrane helix</keyword>
<sequence>DGYRNTNLYQGGREANQDDYRYQDGNYDGYAPNDYRGGDEHAHEEDAQSDVTEGHDEDDEVYEGEYQGIPHPDDIKEKQKKRAPAVDDEYRDRADLMAERMEDEEQLAHQYENIIEECGHGRFQWTLFFVLGLALMADGVEVFVVGFVLPSAEKDMCLSSSNKGMLGLIVYLGMMVGAVMLGGLADKLGRKKCLIISLSINAAFAFLSSFVQGYGFFLFCRLISGLGIGGSLPIVFAYFSEFLSREKRGEHLSWLCMFWMIGGIFASAMAWSIIPHYGWGFSMGTKYHFHSWRVFVLVCALPCIASLVALKFMPESPRFLLEIGKHDEAWMILKQVHDTNMRAKGEPERVFTVSYIKTPKQVDEFIEIQSSTGTWYQRWLVRITTTLKQVWDNVLYCLTAQYRMNTLMLAVVWFTMALSYYGLIVWFPDMIRYLQEEAYESRVKIFDEEEVSHFTFNFTLENQIHRNGEYRNDKFIGMKFKEVRFEDSLFEDCYFEDVTSTETFFENCTIISTVFYNTDLYEHKFINCRLINSTFMKEKEGCHLDFEEDNDFLIYLVSFLGSLSVLPGNIISALLMDKIGRIKMIGGSMLISAVCCFFLFFGNSESAMIGWQCLFCGASIAAWNALDVITVELYPTDKRATAFGILNGLCKFGAILGNSIFASFVGITKVVPILLASSALVGGGLLALRLPETREQVLM</sequence>
<keyword evidence="11" id="KW-0968">Cytoplasmic vesicle</keyword>
<keyword evidence="4" id="KW-0597">Phosphoprotein</keyword>
<dbReference type="InterPro" id="IPR005828">
    <property type="entry name" value="MFS_sugar_transport-like"/>
</dbReference>
<dbReference type="PANTHER" id="PTHR23511:SF2">
    <property type="entry name" value="SYNAPTIC VESICLE GLYCOPROTEIN 2B"/>
    <property type="match status" value="1"/>
</dbReference>
<dbReference type="Pfam" id="PF07690">
    <property type="entry name" value="MFS_1"/>
    <property type="match status" value="1"/>
</dbReference>
<name>A0A7K6AYG7_UPUEP</name>
<evidence type="ECO:0000256" key="3">
    <source>
        <dbReference type="ARBA" id="ARBA00022448"/>
    </source>
</evidence>
<feature type="domain" description="Major facilitator superfamily (MFS) profile" evidence="14">
    <location>
        <begin position="127"/>
        <end position="694"/>
    </location>
</feature>
<keyword evidence="6" id="KW-0532">Neurotransmitter transport</keyword>
<dbReference type="FunFam" id="1.20.1250.20:FF:000009">
    <property type="entry name" value="Synaptic vesicle glycoprotein 2A"/>
    <property type="match status" value="1"/>
</dbReference>
<feature type="transmembrane region" description="Helical" evidence="13">
    <location>
        <begin position="608"/>
        <end position="629"/>
    </location>
</feature>
<keyword evidence="8" id="KW-0770">Synapse</keyword>
<dbReference type="Pfam" id="PF00083">
    <property type="entry name" value="Sugar_tr"/>
    <property type="match status" value="1"/>
</dbReference>
<dbReference type="OrthoDB" id="433512at2759"/>
<dbReference type="InterPro" id="IPR036259">
    <property type="entry name" value="MFS_trans_sf"/>
</dbReference>
<feature type="transmembrane region" description="Helical" evidence="13">
    <location>
        <begin position="252"/>
        <end position="274"/>
    </location>
</feature>
<feature type="transmembrane region" description="Helical" evidence="13">
    <location>
        <begin position="193"/>
        <end position="210"/>
    </location>
</feature>
<keyword evidence="9 13" id="KW-0472">Membrane</keyword>
<dbReference type="PROSITE" id="PS00217">
    <property type="entry name" value="SUGAR_TRANSPORT_2"/>
    <property type="match status" value="1"/>
</dbReference>
<dbReference type="Gene3D" id="2.160.20.80">
    <property type="entry name" value="E3 ubiquitin-protein ligase SopA"/>
    <property type="match status" value="1"/>
</dbReference>
<evidence type="ECO:0000256" key="1">
    <source>
        <dbReference type="ARBA" id="ARBA00004644"/>
    </source>
</evidence>
<dbReference type="FunFam" id="1.20.1250.20:FF:000014">
    <property type="entry name" value="synaptic vesicle glycoprotein 2A"/>
    <property type="match status" value="1"/>
</dbReference>
<keyword evidence="10" id="KW-0325">Glycoprotein</keyword>
<keyword evidence="3" id="KW-0813">Transport</keyword>
<feature type="transmembrane region" description="Helical" evidence="13">
    <location>
        <begin position="168"/>
        <end position="186"/>
    </location>
</feature>
<keyword evidence="16" id="KW-1185">Reference proteome</keyword>
<feature type="transmembrane region" description="Helical" evidence="13">
    <location>
        <begin position="552"/>
        <end position="575"/>
    </location>
</feature>
<dbReference type="InterPro" id="IPR020846">
    <property type="entry name" value="MFS_dom"/>
</dbReference>
<dbReference type="InterPro" id="IPR005829">
    <property type="entry name" value="Sugar_transporter_CS"/>
</dbReference>
<dbReference type="AlphaFoldDB" id="A0A7K6AYG7"/>
<dbReference type="SUPFAM" id="SSF141571">
    <property type="entry name" value="Pentapeptide repeat-like"/>
    <property type="match status" value="1"/>
</dbReference>
<dbReference type="GO" id="GO:0043005">
    <property type="term" value="C:neuron projection"/>
    <property type="evidence" value="ECO:0007669"/>
    <property type="project" value="TreeGrafter"/>
</dbReference>
<dbReference type="GO" id="GO:0006836">
    <property type="term" value="P:neurotransmitter transport"/>
    <property type="evidence" value="ECO:0007669"/>
    <property type="project" value="UniProtKB-KW"/>
</dbReference>
<dbReference type="InterPro" id="IPR011701">
    <property type="entry name" value="MFS"/>
</dbReference>
<dbReference type="EMBL" id="VZRI01007105">
    <property type="protein sequence ID" value="NWU95088.1"/>
    <property type="molecule type" value="Genomic_DNA"/>
</dbReference>
<evidence type="ECO:0000256" key="8">
    <source>
        <dbReference type="ARBA" id="ARBA00023018"/>
    </source>
</evidence>
<evidence type="ECO:0000256" key="10">
    <source>
        <dbReference type="ARBA" id="ARBA00023180"/>
    </source>
</evidence>